<accession>A0A8H4C7P7</accession>
<protein>
    <recommendedName>
        <fullName evidence="5">Elongator complex protein 4</fullName>
    </recommendedName>
</protein>
<keyword evidence="7" id="KW-0819">tRNA processing</keyword>
<dbReference type="GO" id="GO:0033588">
    <property type="term" value="C:elongator holoenzyme complex"/>
    <property type="evidence" value="ECO:0007669"/>
    <property type="project" value="InterPro"/>
</dbReference>
<comment type="similarity">
    <text evidence="4">Belongs to the ELP4 family.</text>
</comment>
<feature type="compositionally biased region" description="Basic and acidic residues" evidence="9">
    <location>
        <begin position="372"/>
        <end position="382"/>
    </location>
</feature>
<keyword evidence="11" id="KW-1185">Reference proteome</keyword>
<evidence type="ECO:0000256" key="6">
    <source>
        <dbReference type="ARBA" id="ARBA00022490"/>
    </source>
</evidence>
<dbReference type="PANTHER" id="PTHR12896:SF1">
    <property type="entry name" value="ELONGATOR COMPLEX PROTEIN 4"/>
    <property type="match status" value="1"/>
</dbReference>
<dbReference type="GO" id="GO:0005737">
    <property type="term" value="C:cytoplasm"/>
    <property type="evidence" value="ECO:0007669"/>
    <property type="project" value="UniProtKB-SubCell"/>
</dbReference>
<dbReference type="AlphaFoldDB" id="A0A8H4C7P7"/>
<comment type="pathway">
    <text evidence="3">tRNA modification; 5-methoxycarbonylmethyl-2-thiouridine-tRNA biosynthesis.</text>
</comment>
<dbReference type="Proteomes" id="UP000613401">
    <property type="component" value="Unassembled WGS sequence"/>
</dbReference>
<reference evidence="10" key="2">
    <citation type="submission" date="2020-03" db="EMBL/GenBank/DDBJ databases">
        <authorList>
            <person name="Fu F.-F."/>
            <person name="Chen J."/>
        </authorList>
    </citation>
    <scope>NUCLEOTIDE SEQUENCE</scope>
    <source>
        <strain evidence="10">Lc1</strain>
    </source>
</reference>
<dbReference type="GeneID" id="69016129"/>
<feature type="region of interest" description="Disordered" evidence="9">
    <location>
        <begin position="362"/>
        <end position="382"/>
    </location>
</feature>
<comment type="caution">
    <text evidence="10">The sequence shown here is derived from an EMBL/GenBank/DDBJ whole genome shotgun (WGS) entry which is preliminary data.</text>
</comment>
<dbReference type="PANTHER" id="PTHR12896">
    <property type="entry name" value="PAX6 NEIGHBOR PROTEIN PAXNEB"/>
    <property type="match status" value="1"/>
</dbReference>
<dbReference type="RefSeq" id="XP_045257862.1">
    <property type="nucleotide sequence ID" value="XM_045408946.1"/>
</dbReference>
<comment type="subcellular location">
    <subcellularLocation>
        <location evidence="2">Cytoplasm</location>
    </subcellularLocation>
    <subcellularLocation>
        <location evidence="1">Nucleus</location>
    </subcellularLocation>
</comment>
<evidence type="ECO:0000256" key="9">
    <source>
        <dbReference type="SAM" id="MobiDB-lite"/>
    </source>
</evidence>
<evidence type="ECO:0000256" key="7">
    <source>
        <dbReference type="ARBA" id="ARBA00022694"/>
    </source>
</evidence>
<evidence type="ECO:0000256" key="2">
    <source>
        <dbReference type="ARBA" id="ARBA00004496"/>
    </source>
</evidence>
<dbReference type="EMBL" id="WVTB01000092">
    <property type="protein sequence ID" value="KAF3798702.1"/>
    <property type="molecule type" value="Genomic_DNA"/>
</dbReference>
<gene>
    <name evidence="10" type="ORF">GCG54_00008993</name>
</gene>
<dbReference type="Pfam" id="PF05625">
    <property type="entry name" value="PAXNEB"/>
    <property type="match status" value="1"/>
</dbReference>
<dbReference type="GO" id="GO:0002098">
    <property type="term" value="P:tRNA wobble uridine modification"/>
    <property type="evidence" value="ECO:0007669"/>
    <property type="project" value="InterPro"/>
</dbReference>
<evidence type="ECO:0000256" key="4">
    <source>
        <dbReference type="ARBA" id="ARBA00007573"/>
    </source>
</evidence>
<dbReference type="Gene3D" id="3.40.50.300">
    <property type="entry name" value="P-loop containing nucleotide triphosphate hydrolases"/>
    <property type="match status" value="1"/>
</dbReference>
<evidence type="ECO:0000313" key="10">
    <source>
        <dbReference type="EMBL" id="KAF3798702.1"/>
    </source>
</evidence>
<evidence type="ECO:0000256" key="5">
    <source>
        <dbReference type="ARBA" id="ARBA00020265"/>
    </source>
</evidence>
<dbReference type="CDD" id="cd19494">
    <property type="entry name" value="Elp4"/>
    <property type="match status" value="1"/>
</dbReference>
<keyword evidence="8" id="KW-0539">Nucleus</keyword>
<dbReference type="InterPro" id="IPR008728">
    <property type="entry name" value="Elongator_complex_protein_4"/>
</dbReference>
<evidence type="ECO:0000256" key="3">
    <source>
        <dbReference type="ARBA" id="ARBA00005043"/>
    </source>
</evidence>
<reference evidence="10" key="1">
    <citation type="journal article" date="2020" name="Phytopathology">
        <title>Genome sequence and comparative analysis of Colletotrichum gloeosporioides isolated from Liriodendron leaves.</title>
        <authorList>
            <person name="Fu F.F."/>
            <person name="Hao Z."/>
            <person name="Wang P."/>
            <person name="Lu Y."/>
            <person name="Xue L.J."/>
            <person name="Wei G."/>
            <person name="Tian Y."/>
            <person name="Baishi H."/>
            <person name="Xu H."/>
            <person name="Shi J."/>
            <person name="Cheng T."/>
            <person name="Wang G."/>
            <person name="Yi Y."/>
            <person name="Chen J."/>
        </authorList>
    </citation>
    <scope>NUCLEOTIDE SEQUENCE</scope>
    <source>
        <strain evidence="10">Lc1</strain>
    </source>
</reference>
<proteinExistence type="inferred from homology"/>
<dbReference type="GO" id="GO:0008023">
    <property type="term" value="C:transcription elongation factor complex"/>
    <property type="evidence" value="ECO:0007669"/>
    <property type="project" value="TreeGrafter"/>
</dbReference>
<keyword evidence="6" id="KW-0963">Cytoplasm</keyword>
<dbReference type="UniPathway" id="UPA00988"/>
<evidence type="ECO:0000256" key="8">
    <source>
        <dbReference type="ARBA" id="ARBA00023242"/>
    </source>
</evidence>
<evidence type="ECO:0000256" key="1">
    <source>
        <dbReference type="ARBA" id="ARBA00004123"/>
    </source>
</evidence>
<dbReference type="InterPro" id="IPR027417">
    <property type="entry name" value="P-loop_NTPase"/>
</dbReference>
<name>A0A8H4C7P7_COLGL</name>
<sequence>MSFRKKNVVLGQQARGTVREAGVKKQEISPAVGVRPSPLDGRFTTSTGTGSLDQLLAGHAGLPLGSSILIEESGTTDFAGVLLKYYGAEGLVQGHHVHVLGPTEAWKGELPGLGKTSSSLRGQPASVSNERMKIAWRYETLNGNKTGTARQLTVNEDASQGNANMTDSFCHQFDLSKRLQPSDIKAMTWPQSSGGADIPSPLDTFIANLSAKLRSSAPDAIHRVLVPSLLSPAIYGSSVCRPKDALQFLHRLRALLRQYSGSLTAVISISTSLYPRSSGLTRWMELLCDSALELLPLQRKVHIQPNVRSEDVVQGMLKVHSLPVYHERGGGLEGGSSQENLSFRLSSSSGLIFKPYSLPPMLDGDEGMGSNETRKKGEELDF</sequence>
<evidence type="ECO:0000313" key="11">
    <source>
        <dbReference type="Proteomes" id="UP000613401"/>
    </source>
</evidence>
<organism evidence="10 11">
    <name type="scientific">Colletotrichum gloeosporioides</name>
    <name type="common">Anthracnose fungus</name>
    <name type="synonym">Glomerella cingulata</name>
    <dbReference type="NCBI Taxonomy" id="474922"/>
    <lineage>
        <taxon>Eukaryota</taxon>
        <taxon>Fungi</taxon>
        <taxon>Dikarya</taxon>
        <taxon>Ascomycota</taxon>
        <taxon>Pezizomycotina</taxon>
        <taxon>Sordariomycetes</taxon>
        <taxon>Hypocreomycetidae</taxon>
        <taxon>Glomerellales</taxon>
        <taxon>Glomerellaceae</taxon>
        <taxon>Colletotrichum</taxon>
        <taxon>Colletotrichum gloeosporioides species complex</taxon>
    </lineage>
</organism>